<dbReference type="EMBL" id="AATP01000005">
    <property type="protein sequence ID" value="EAU40927.1"/>
    <property type="molecule type" value="Genomic_DNA"/>
</dbReference>
<reference evidence="1 2" key="1">
    <citation type="journal article" date="2010" name="J. Bacteriol.">
        <title>Genome sequence of Fulvimarina pelagi HTCC2506T, a Mn(II)-oxidizing alphaproteobacterium possessing an aerobic anoxygenic photosynthetic gene cluster and Xanthorhodopsin.</title>
        <authorList>
            <person name="Kang I."/>
            <person name="Oh H.M."/>
            <person name="Lim S.I."/>
            <person name="Ferriera S."/>
            <person name="Giovannoni S.J."/>
            <person name="Cho J.C."/>
        </authorList>
    </citation>
    <scope>NUCLEOTIDE SEQUENCE [LARGE SCALE GENOMIC DNA]</scope>
    <source>
        <strain evidence="1 2">HTCC2506</strain>
    </source>
</reference>
<keyword evidence="2" id="KW-1185">Reference proteome</keyword>
<dbReference type="AlphaFoldDB" id="Q0G0R2"/>
<evidence type="ECO:0000313" key="1">
    <source>
        <dbReference type="EMBL" id="EAU40927.1"/>
    </source>
</evidence>
<dbReference type="HOGENOM" id="CLU_3403699_0_0_5"/>
<dbReference type="Proteomes" id="UP000004310">
    <property type="component" value="Unassembled WGS sequence"/>
</dbReference>
<evidence type="ECO:0000313" key="2">
    <source>
        <dbReference type="Proteomes" id="UP000004310"/>
    </source>
</evidence>
<organism evidence="1 2">
    <name type="scientific">Fulvimarina pelagi HTCC2506</name>
    <dbReference type="NCBI Taxonomy" id="314231"/>
    <lineage>
        <taxon>Bacteria</taxon>
        <taxon>Pseudomonadati</taxon>
        <taxon>Pseudomonadota</taxon>
        <taxon>Alphaproteobacteria</taxon>
        <taxon>Hyphomicrobiales</taxon>
        <taxon>Aurantimonadaceae</taxon>
        <taxon>Fulvimarina</taxon>
    </lineage>
</organism>
<proteinExistence type="predicted"/>
<name>Q0G0R2_9HYPH</name>
<accession>Q0G0R2</accession>
<protein>
    <submittedName>
        <fullName evidence="1">Uncharacterized protein</fullName>
    </submittedName>
</protein>
<comment type="caution">
    <text evidence="1">The sequence shown here is derived from an EMBL/GenBank/DDBJ whole genome shotgun (WGS) entry which is preliminary data.</text>
</comment>
<gene>
    <name evidence="1" type="ORF">FP2506_18604</name>
</gene>
<sequence length="30" mass="3373">MRRFAFAVEVFDVAVLRDSRDAAFIASKIA</sequence>